<dbReference type="Proteomes" id="UP001597115">
    <property type="component" value="Unassembled WGS sequence"/>
</dbReference>
<evidence type="ECO:0000313" key="1">
    <source>
        <dbReference type="EMBL" id="MFD1612143.1"/>
    </source>
</evidence>
<proteinExistence type="predicted"/>
<dbReference type="Pfam" id="PF13557">
    <property type="entry name" value="Phenol_MetA_deg"/>
    <property type="match status" value="1"/>
</dbReference>
<protein>
    <submittedName>
        <fullName evidence="1">Transporter</fullName>
    </submittedName>
</protein>
<name>A0ABW4I2Q0_9SPHN</name>
<keyword evidence="2" id="KW-1185">Reference proteome</keyword>
<sequence>MRAEERDFCPERPGLDTPPCIVDAGHASLEVSAVDWTLDRQPRSRTDTILSGDTLLRLGLTSRLEAQIGWTAYGHVRTRTPLGVSTQSGTGDVLLGTKFSLLHPDGQGTSVALKPFVTLPTGGSAIGAGTWSVGIQVPISVTVAKGVQLTATPEADAAANQSGDGRHFAWGSAAGAQFALTGSTSLALEGQVTRDDDPSGHTTSALGEASLAWQAGKNSQLDIGVVAGLNHNSPDVELIAGIARRF</sequence>
<evidence type="ECO:0000313" key="2">
    <source>
        <dbReference type="Proteomes" id="UP001597115"/>
    </source>
</evidence>
<gene>
    <name evidence="1" type="ORF">ACFSCW_10055</name>
</gene>
<dbReference type="InterPro" id="IPR025737">
    <property type="entry name" value="FApF"/>
</dbReference>
<reference evidence="2" key="1">
    <citation type="journal article" date="2019" name="Int. J. Syst. Evol. Microbiol.">
        <title>The Global Catalogue of Microorganisms (GCM) 10K type strain sequencing project: providing services to taxonomists for standard genome sequencing and annotation.</title>
        <authorList>
            <consortium name="The Broad Institute Genomics Platform"/>
            <consortium name="The Broad Institute Genome Sequencing Center for Infectious Disease"/>
            <person name="Wu L."/>
            <person name="Ma J."/>
        </authorList>
    </citation>
    <scope>NUCLEOTIDE SEQUENCE [LARGE SCALE GENOMIC DNA]</scope>
    <source>
        <strain evidence="2">CGMCC 1.16275</strain>
    </source>
</reference>
<accession>A0ABW4I2Q0</accession>
<comment type="caution">
    <text evidence="1">The sequence shown here is derived from an EMBL/GenBank/DDBJ whole genome shotgun (WGS) entry which is preliminary data.</text>
</comment>
<organism evidence="1 2">
    <name type="scientific">Sphingomonas tabacisoli</name>
    <dbReference type="NCBI Taxonomy" id="2249466"/>
    <lineage>
        <taxon>Bacteria</taxon>
        <taxon>Pseudomonadati</taxon>
        <taxon>Pseudomonadota</taxon>
        <taxon>Alphaproteobacteria</taxon>
        <taxon>Sphingomonadales</taxon>
        <taxon>Sphingomonadaceae</taxon>
        <taxon>Sphingomonas</taxon>
    </lineage>
</organism>
<dbReference type="EMBL" id="JBHUDY010000001">
    <property type="protein sequence ID" value="MFD1612143.1"/>
    <property type="molecule type" value="Genomic_DNA"/>
</dbReference>
<dbReference type="RefSeq" id="WP_380888847.1">
    <property type="nucleotide sequence ID" value="NZ_JBHUDY010000001.1"/>
</dbReference>